<gene>
    <name evidence="2" type="ORF">SCP_1900390</name>
</gene>
<feature type="region of interest" description="Disordered" evidence="1">
    <location>
        <begin position="1"/>
        <end position="84"/>
    </location>
</feature>
<dbReference type="EMBL" id="BFAD01000019">
    <property type="protein sequence ID" value="GBE90190.1"/>
    <property type="molecule type" value="Genomic_DNA"/>
</dbReference>
<dbReference type="GeneID" id="38787107"/>
<evidence type="ECO:0000313" key="3">
    <source>
        <dbReference type="Proteomes" id="UP000287166"/>
    </source>
</evidence>
<sequence>MAAIPNAPTDAHRAVNPTPAEAAAREPPSHPQSTVNNRESILRPAPPSQALRKEAYAATQNALREAAARKDKEPMRQVVTDRNDFPSTPILITNGFTVLTEIPTEIIDADEDTNMEERLPQGAPLLLKSTMSSLAGWNAAPVNHLIATGSTNRVSC</sequence>
<protein>
    <submittedName>
        <fullName evidence="2">Uncharacterized protein</fullName>
    </submittedName>
</protein>
<organism evidence="2 3">
    <name type="scientific">Sparassis crispa</name>
    <dbReference type="NCBI Taxonomy" id="139825"/>
    <lineage>
        <taxon>Eukaryota</taxon>
        <taxon>Fungi</taxon>
        <taxon>Dikarya</taxon>
        <taxon>Basidiomycota</taxon>
        <taxon>Agaricomycotina</taxon>
        <taxon>Agaricomycetes</taxon>
        <taxon>Polyporales</taxon>
        <taxon>Sparassidaceae</taxon>
        <taxon>Sparassis</taxon>
    </lineage>
</organism>
<dbReference type="InParanoid" id="A0A401H743"/>
<keyword evidence="3" id="KW-1185">Reference proteome</keyword>
<dbReference type="RefSeq" id="XP_027621103.1">
    <property type="nucleotide sequence ID" value="XM_027765302.1"/>
</dbReference>
<comment type="caution">
    <text evidence="2">The sequence shown here is derived from an EMBL/GenBank/DDBJ whole genome shotgun (WGS) entry which is preliminary data.</text>
</comment>
<reference evidence="2 3" key="1">
    <citation type="journal article" date="2018" name="Sci. Rep.">
        <title>Genome sequence of the cauliflower mushroom Sparassis crispa (Hanabiratake) and its association with beneficial usage.</title>
        <authorList>
            <person name="Kiyama R."/>
            <person name="Furutani Y."/>
            <person name="Kawaguchi K."/>
            <person name="Nakanishi T."/>
        </authorList>
    </citation>
    <scope>NUCLEOTIDE SEQUENCE [LARGE SCALE GENOMIC DNA]</scope>
</reference>
<evidence type="ECO:0000256" key="1">
    <source>
        <dbReference type="SAM" id="MobiDB-lite"/>
    </source>
</evidence>
<accession>A0A401H743</accession>
<name>A0A401H743_9APHY</name>
<evidence type="ECO:0000313" key="2">
    <source>
        <dbReference type="EMBL" id="GBE90190.1"/>
    </source>
</evidence>
<feature type="compositionally biased region" description="Basic and acidic residues" evidence="1">
    <location>
        <begin position="66"/>
        <end position="84"/>
    </location>
</feature>
<dbReference type="AlphaFoldDB" id="A0A401H743"/>
<dbReference type="Proteomes" id="UP000287166">
    <property type="component" value="Unassembled WGS sequence"/>
</dbReference>
<proteinExistence type="predicted"/>